<comment type="subcellular location">
    <subcellularLocation>
        <location evidence="1">Nucleus</location>
    </subcellularLocation>
</comment>
<feature type="domain" description="C2H2-type" evidence="11">
    <location>
        <begin position="434"/>
        <end position="461"/>
    </location>
</feature>
<feature type="compositionally biased region" description="Basic and acidic residues" evidence="10">
    <location>
        <begin position="296"/>
        <end position="307"/>
    </location>
</feature>
<keyword evidence="2" id="KW-0479">Metal-binding</keyword>
<feature type="domain" description="C2H2-type" evidence="11">
    <location>
        <begin position="462"/>
        <end position="485"/>
    </location>
</feature>
<evidence type="ECO:0000256" key="1">
    <source>
        <dbReference type="ARBA" id="ARBA00004123"/>
    </source>
</evidence>
<dbReference type="FunFam" id="3.30.160.60:FF:001289">
    <property type="entry name" value="Zinc finger protein 574"/>
    <property type="match status" value="1"/>
</dbReference>
<dbReference type="GO" id="GO:0032502">
    <property type="term" value="P:developmental process"/>
    <property type="evidence" value="ECO:0007669"/>
    <property type="project" value="UniProtKB-ARBA"/>
</dbReference>
<feature type="domain" description="C2H2-type" evidence="11">
    <location>
        <begin position="571"/>
        <end position="598"/>
    </location>
</feature>
<dbReference type="SMART" id="SM00355">
    <property type="entry name" value="ZnF_C2H2"/>
    <property type="match status" value="12"/>
</dbReference>
<reference evidence="12" key="2">
    <citation type="submission" date="2025-09" db="UniProtKB">
        <authorList>
            <consortium name="Ensembl"/>
        </authorList>
    </citation>
    <scope>IDENTIFICATION</scope>
</reference>
<feature type="region of interest" description="Disordered" evidence="10">
    <location>
        <begin position="293"/>
        <end position="343"/>
    </location>
</feature>
<keyword evidence="7" id="KW-0804">Transcription</keyword>
<dbReference type="PROSITE" id="PS00028">
    <property type="entry name" value="ZINC_FINGER_C2H2_1"/>
    <property type="match status" value="9"/>
</dbReference>
<dbReference type="Ensembl" id="ENSLBET00000019423.1">
    <property type="protein sequence ID" value="ENSLBEP00000018398.1"/>
    <property type="gene ID" value="ENSLBEG00000014181.1"/>
</dbReference>
<proteinExistence type="predicted"/>
<dbReference type="FunFam" id="3.30.160.60:FF:001596">
    <property type="entry name" value="Zinc finger protein 1048"/>
    <property type="match status" value="1"/>
</dbReference>
<dbReference type="GO" id="GO:0005634">
    <property type="term" value="C:nucleus"/>
    <property type="evidence" value="ECO:0007669"/>
    <property type="project" value="UniProtKB-SubCell"/>
</dbReference>
<dbReference type="FunFam" id="3.30.160.60:FF:002343">
    <property type="entry name" value="Zinc finger protein 33A"/>
    <property type="match status" value="1"/>
</dbReference>
<feature type="domain" description="C2H2-type" evidence="11">
    <location>
        <begin position="514"/>
        <end position="541"/>
    </location>
</feature>
<dbReference type="Pfam" id="PF13912">
    <property type="entry name" value="zf-C2H2_6"/>
    <property type="match status" value="1"/>
</dbReference>
<dbReference type="FunFam" id="3.30.160.60:FF:000446">
    <property type="entry name" value="Zinc finger protein"/>
    <property type="match status" value="2"/>
</dbReference>
<name>A0A3Q3FGV5_9LABR</name>
<feature type="domain" description="C2H2-type" evidence="11">
    <location>
        <begin position="599"/>
        <end position="626"/>
    </location>
</feature>
<dbReference type="GeneTree" id="ENSGT00950000182774"/>
<dbReference type="GO" id="GO:0008270">
    <property type="term" value="F:zinc ion binding"/>
    <property type="evidence" value="ECO:0007669"/>
    <property type="project" value="UniProtKB-KW"/>
</dbReference>
<dbReference type="Proteomes" id="UP000261660">
    <property type="component" value="Unplaced"/>
</dbReference>
<feature type="domain" description="C2H2-type" evidence="11">
    <location>
        <begin position="543"/>
        <end position="570"/>
    </location>
</feature>
<dbReference type="PANTHER" id="PTHR24379:SF121">
    <property type="entry name" value="C2H2-TYPE DOMAIN-CONTAINING PROTEIN"/>
    <property type="match status" value="1"/>
</dbReference>
<dbReference type="PANTHER" id="PTHR24379">
    <property type="entry name" value="KRAB AND ZINC FINGER DOMAIN-CONTAINING"/>
    <property type="match status" value="1"/>
</dbReference>
<keyword evidence="4 9" id="KW-0863">Zinc-finger</keyword>
<dbReference type="FunFam" id="3.30.160.60:FF:000202">
    <property type="entry name" value="Zinc finger protein 574"/>
    <property type="match status" value="1"/>
</dbReference>
<keyword evidence="3" id="KW-0677">Repeat</keyword>
<evidence type="ECO:0000256" key="6">
    <source>
        <dbReference type="ARBA" id="ARBA00023015"/>
    </source>
</evidence>
<evidence type="ECO:0000256" key="5">
    <source>
        <dbReference type="ARBA" id="ARBA00022833"/>
    </source>
</evidence>
<keyword evidence="13" id="KW-1185">Reference proteome</keyword>
<evidence type="ECO:0000256" key="9">
    <source>
        <dbReference type="PROSITE-ProRule" id="PRU00042"/>
    </source>
</evidence>
<feature type="domain" description="C2H2-type" evidence="11">
    <location>
        <begin position="627"/>
        <end position="654"/>
    </location>
</feature>
<evidence type="ECO:0000256" key="4">
    <source>
        <dbReference type="ARBA" id="ARBA00022771"/>
    </source>
</evidence>
<dbReference type="InterPro" id="IPR013087">
    <property type="entry name" value="Znf_C2H2_type"/>
</dbReference>
<feature type="domain" description="C2H2-type" evidence="11">
    <location>
        <begin position="486"/>
        <end position="513"/>
    </location>
</feature>
<keyword evidence="8" id="KW-0539">Nucleus</keyword>
<accession>A0A3Q3FGV5</accession>
<evidence type="ECO:0000313" key="13">
    <source>
        <dbReference type="Proteomes" id="UP000261660"/>
    </source>
</evidence>
<feature type="region of interest" description="Disordered" evidence="10">
    <location>
        <begin position="55"/>
        <end position="120"/>
    </location>
</feature>
<keyword evidence="5" id="KW-0862">Zinc</keyword>
<evidence type="ECO:0000256" key="8">
    <source>
        <dbReference type="ARBA" id="ARBA00023242"/>
    </source>
</evidence>
<evidence type="ECO:0000256" key="7">
    <source>
        <dbReference type="ARBA" id="ARBA00023163"/>
    </source>
</evidence>
<dbReference type="GO" id="GO:0006357">
    <property type="term" value="P:regulation of transcription by RNA polymerase II"/>
    <property type="evidence" value="ECO:0007669"/>
    <property type="project" value="UniProtKB-ARBA"/>
</dbReference>
<evidence type="ECO:0000259" key="11">
    <source>
        <dbReference type="PROSITE" id="PS50157"/>
    </source>
</evidence>
<dbReference type="Gene3D" id="3.30.160.60">
    <property type="entry name" value="Classic Zinc Finger"/>
    <property type="match status" value="10"/>
</dbReference>
<feature type="region of interest" description="Disordered" evidence="10">
    <location>
        <begin position="245"/>
        <end position="274"/>
    </location>
</feature>
<feature type="domain" description="C2H2-type" evidence="11">
    <location>
        <begin position="655"/>
        <end position="682"/>
    </location>
</feature>
<protein>
    <submittedName>
        <fullName evidence="12">Zinc finger protein 436-like</fullName>
    </submittedName>
</protein>
<dbReference type="FunFam" id="3.30.160.60:FF:000303">
    <property type="entry name" value="Zinc finger protein 41"/>
    <property type="match status" value="1"/>
</dbReference>
<reference evidence="12" key="1">
    <citation type="submission" date="2025-08" db="UniProtKB">
        <authorList>
            <consortium name="Ensembl"/>
        </authorList>
    </citation>
    <scope>IDENTIFICATION</scope>
</reference>
<organism evidence="12 13">
    <name type="scientific">Labrus bergylta</name>
    <name type="common">ballan wrasse</name>
    <dbReference type="NCBI Taxonomy" id="56723"/>
    <lineage>
        <taxon>Eukaryota</taxon>
        <taxon>Metazoa</taxon>
        <taxon>Chordata</taxon>
        <taxon>Craniata</taxon>
        <taxon>Vertebrata</taxon>
        <taxon>Euteleostomi</taxon>
        <taxon>Actinopterygii</taxon>
        <taxon>Neopterygii</taxon>
        <taxon>Teleostei</taxon>
        <taxon>Neoteleostei</taxon>
        <taxon>Acanthomorphata</taxon>
        <taxon>Eupercaria</taxon>
        <taxon>Labriformes</taxon>
        <taxon>Labridae</taxon>
        <taxon>Labrus</taxon>
    </lineage>
</organism>
<sequence>MSKGDSLRGFVTDRLAAASREISAVVDRIVAEYEEEASGFRLEIDRQRKQLEVLLQTRVSPQPPRVSKPPRVSLHKADVKRSRRTGSDEEDWTSQSPSGSGSVRGQSNKRGPSRPQNHVDLRIRILEDPKTHVLSNSALKKCPLLKLTCPRGLKEEDLVDLLRSSFPQLSGEDKRFDILTCDKRRRLKRVTSEQMDGHSSCTESKTLPLFIRLKTQNEPQDNEDICPLQENRDSEDAVLTCDKTSGAGQEVDASGAEASCSSMSHQQDVDTEHANDDGREFIPELYEDFGACSAENSKEEESEEQRAPGDSGEEEWKPDEGEEEVKESDAELQPKTTKKQRVRRFKATEKQRTCKVCSVLQKSEAALVKHAWSHVDDPRSLCGVCGERFPSEAALNEHLLTRHKTADCHVCGESFLSVLGLNEHVAVHSGEKTYECDVCPETFALKATLENHKKRHEARKTHKCHTCNKVFEARSQLNAHRVTHTHLCGVCGKSLSDYRSLSRHKMTHTGERPHSCETCGRSFKLAGTLRQHEKIHTERERAFLCDVCCKMFLSSKQLTLHMRTHTNEKPFHCAECGKGFTTKGPLTVHMRVHTGETPYRCPDCGWSFKRKVHLDNHVTVHSDLKPFVCGICGKACARKVYLKVHMRTHNGERPYKCTLCEKAFTQSHCLKSHLKSHLTQEAVTS</sequence>
<keyword evidence="6" id="KW-0805">Transcription regulation</keyword>
<dbReference type="SUPFAM" id="SSF57667">
    <property type="entry name" value="beta-beta-alpha zinc fingers"/>
    <property type="match status" value="6"/>
</dbReference>
<feature type="compositionally biased region" description="Polar residues" evidence="10">
    <location>
        <begin position="93"/>
        <end position="116"/>
    </location>
</feature>
<evidence type="ECO:0000256" key="3">
    <source>
        <dbReference type="ARBA" id="ARBA00022737"/>
    </source>
</evidence>
<dbReference type="PROSITE" id="PS50157">
    <property type="entry name" value="ZINC_FINGER_C2H2_2"/>
    <property type="match status" value="10"/>
</dbReference>
<evidence type="ECO:0000313" key="12">
    <source>
        <dbReference type="Ensembl" id="ENSLBEP00000018398.1"/>
    </source>
</evidence>
<dbReference type="AlphaFoldDB" id="A0A3Q3FGV5"/>
<dbReference type="InterPro" id="IPR036236">
    <property type="entry name" value="Znf_C2H2_sf"/>
</dbReference>
<evidence type="ECO:0000256" key="2">
    <source>
        <dbReference type="ARBA" id="ARBA00022723"/>
    </source>
</evidence>
<dbReference type="GO" id="GO:1990837">
    <property type="term" value="F:sequence-specific double-stranded DNA binding"/>
    <property type="evidence" value="ECO:0007669"/>
    <property type="project" value="UniProtKB-ARBA"/>
</dbReference>
<feature type="domain" description="C2H2-type" evidence="11">
    <location>
        <begin position="406"/>
        <end position="433"/>
    </location>
</feature>
<dbReference type="Pfam" id="PF00096">
    <property type="entry name" value="zf-C2H2"/>
    <property type="match status" value="7"/>
</dbReference>
<evidence type="ECO:0000256" key="10">
    <source>
        <dbReference type="SAM" id="MobiDB-lite"/>
    </source>
</evidence>